<evidence type="ECO:0000313" key="3">
    <source>
        <dbReference type="Proteomes" id="UP000095287"/>
    </source>
</evidence>
<dbReference type="PROSITE" id="PS50202">
    <property type="entry name" value="MSP"/>
    <property type="match status" value="1"/>
</dbReference>
<proteinExistence type="predicted"/>
<reference evidence="4" key="1">
    <citation type="submission" date="2016-11" db="UniProtKB">
        <authorList>
            <consortium name="WormBaseParasite"/>
        </authorList>
    </citation>
    <scope>IDENTIFICATION</scope>
</reference>
<evidence type="ECO:0000313" key="4">
    <source>
        <dbReference type="WBParaSite" id="L893_g15398.t1"/>
    </source>
</evidence>
<dbReference type="AlphaFoldDB" id="A0A1I7YE00"/>
<evidence type="ECO:0000256" key="1">
    <source>
        <dbReference type="RuleBase" id="RU003425"/>
    </source>
</evidence>
<dbReference type="InterPro" id="IPR008962">
    <property type="entry name" value="PapD-like_sf"/>
</dbReference>
<evidence type="ECO:0000259" key="2">
    <source>
        <dbReference type="PROSITE" id="PS50202"/>
    </source>
</evidence>
<dbReference type="Proteomes" id="UP000095287">
    <property type="component" value="Unplaced"/>
</dbReference>
<organism evidence="3 4">
    <name type="scientific">Steinernema glaseri</name>
    <dbReference type="NCBI Taxonomy" id="37863"/>
    <lineage>
        <taxon>Eukaryota</taxon>
        <taxon>Metazoa</taxon>
        <taxon>Ecdysozoa</taxon>
        <taxon>Nematoda</taxon>
        <taxon>Chromadorea</taxon>
        <taxon>Rhabditida</taxon>
        <taxon>Tylenchina</taxon>
        <taxon>Panagrolaimomorpha</taxon>
        <taxon>Strongyloidoidea</taxon>
        <taxon>Steinernematidae</taxon>
        <taxon>Steinernema</taxon>
    </lineage>
</organism>
<dbReference type="Gene3D" id="2.60.40.10">
    <property type="entry name" value="Immunoglobulins"/>
    <property type="match status" value="1"/>
</dbReference>
<dbReference type="InterPro" id="IPR013783">
    <property type="entry name" value="Ig-like_fold"/>
</dbReference>
<feature type="domain" description="MSP" evidence="2">
    <location>
        <begin position="1"/>
        <end position="114"/>
    </location>
</feature>
<sequence length="225" mass="24626">MASSPTMPKEMVFPTSSKPSSRMLVLRNRKKHDIVVKIRVSDPSMLTVEPPFDVVRSNETRTISLTYTGGRNSSHPVVEIFARCITPGNEANRRAWVDGKDLKPTQLVACLQLKTSKTFAALETLVDLPGRAIMVESEIHPTMDADDTDTLTARGVDSDTTTAARLRDVDVLALVNDDEVNTARNTKDSSCWLNGWFGGLLNLVFPAADAERSKRERAPPCGGGN</sequence>
<keyword evidence="1" id="KW-0963">Cytoplasm</keyword>
<dbReference type="WBParaSite" id="L893_g15398.t1">
    <property type="protein sequence ID" value="L893_g15398.t1"/>
    <property type="gene ID" value="L893_g15398"/>
</dbReference>
<dbReference type="InterPro" id="IPR000535">
    <property type="entry name" value="MSP_dom"/>
</dbReference>
<keyword evidence="1" id="KW-0206">Cytoskeleton</keyword>
<comment type="function">
    <text evidence="1">Central component in molecular interactions underlying sperm crawling. Forms an extensive filament system that extends from sperm villipoda, along the leading edge of the pseudopod.</text>
</comment>
<protein>
    <recommendedName>
        <fullName evidence="1">Major sperm protein</fullName>
    </recommendedName>
</protein>
<accession>A0A1I7YE00</accession>
<keyword evidence="3" id="KW-1185">Reference proteome</keyword>
<name>A0A1I7YE00_9BILA</name>
<dbReference type="SUPFAM" id="SSF49354">
    <property type="entry name" value="PapD-like"/>
    <property type="match status" value="1"/>
</dbReference>
<dbReference type="Pfam" id="PF00635">
    <property type="entry name" value="Motile_Sperm"/>
    <property type="match status" value="1"/>
</dbReference>